<name>S5TW96_9GAMM</name>
<dbReference type="EMBL" id="CP005996">
    <property type="protein sequence ID" value="AGS39445.1"/>
    <property type="molecule type" value="Genomic_DNA"/>
</dbReference>
<dbReference type="KEGG" id="cza:CYCME_1114"/>
<dbReference type="HOGENOM" id="CLU_049421_4_1_6"/>
<keyword evidence="2" id="KW-1003">Cell membrane</keyword>
<evidence type="ECO:0000313" key="8">
    <source>
        <dbReference type="EMBL" id="AGS39445.1"/>
    </source>
</evidence>
<keyword evidence="9" id="KW-1185">Reference proteome</keyword>
<dbReference type="PANTHER" id="PTHR30606">
    <property type="entry name" value="LIPID A BIOSYNTHESIS LAUROYL ACYLTRANSFERASE"/>
    <property type="match status" value="1"/>
</dbReference>
<keyword evidence="7" id="KW-1133">Transmembrane helix</keyword>
<feature type="transmembrane region" description="Helical" evidence="7">
    <location>
        <begin position="20"/>
        <end position="39"/>
    </location>
</feature>
<comment type="subcellular location">
    <subcellularLocation>
        <location evidence="1">Cell inner membrane</location>
    </subcellularLocation>
</comment>
<dbReference type="CDD" id="cd07984">
    <property type="entry name" value="LPLAT_LABLAT-like"/>
    <property type="match status" value="1"/>
</dbReference>
<keyword evidence="3" id="KW-0997">Cell inner membrane</keyword>
<gene>
    <name evidence="8" type="ORF">CYCME_1114</name>
</gene>
<dbReference type="InterPro" id="IPR004960">
    <property type="entry name" value="LipA_acyltrans"/>
</dbReference>
<dbReference type="Pfam" id="PF03279">
    <property type="entry name" value="Lip_A_acyltrans"/>
    <property type="match status" value="1"/>
</dbReference>
<dbReference type="PANTHER" id="PTHR30606:SF10">
    <property type="entry name" value="PHOSPHATIDYLINOSITOL MANNOSIDE ACYLTRANSFERASE"/>
    <property type="match status" value="1"/>
</dbReference>
<dbReference type="RefSeq" id="WP_015006161.1">
    <property type="nucleotide sequence ID" value="NC_021917.1"/>
</dbReference>
<dbReference type="eggNOG" id="COG1560">
    <property type="taxonomic scope" value="Bacteria"/>
</dbReference>
<accession>S5TW96</accession>
<proteinExistence type="predicted"/>
<protein>
    <submittedName>
        <fullName evidence="8">Lauroyl/myristoyl acyltransferase</fullName>
    </submittedName>
</protein>
<keyword evidence="5 7" id="KW-0472">Membrane</keyword>
<evidence type="ECO:0000256" key="3">
    <source>
        <dbReference type="ARBA" id="ARBA00022519"/>
    </source>
</evidence>
<reference evidence="8 9" key="1">
    <citation type="submission" date="2013-05" db="EMBL/GenBank/DDBJ databases">
        <title>Between feast and famine: a lifestyle of most important marine PAH-degrading bacterium Cycloclasticus sp. 7ME.</title>
        <authorList>
            <person name="Yakimov M.M."/>
            <person name="Messina E."/>
            <person name="Genovese M."/>
            <person name="Denaro R."/>
            <person name="Crisafi F."/>
            <person name="Russo D."/>
            <person name="Cappello S."/>
            <person name="Santisi S."/>
            <person name="Smedile F."/>
            <person name="Golyshina O.V."/>
            <person name="Tran H."/>
            <person name="Pieper D.H."/>
            <person name="Golyshin P.N."/>
            <person name="Giuliano L."/>
        </authorList>
    </citation>
    <scope>NUCLEOTIDE SEQUENCE [LARGE SCALE GENOMIC DNA]</scope>
    <source>
        <strain evidence="8 9">78-ME</strain>
    </source>
</reference>
<evidence type="ECO:0000256" key="4">
    <source>
        <dbReference type="ARBA" id="ARBA00022679"/>
    </source>
</evidence>
<evidence type="ECO:0000256" key="6">
    <source>
        <dbReference type="ARBA" id="ARBA00023315"/>
    </source>
</evidence>
<dbReference type="GO" id="GO:0005886">
    <property type="term" value="C:plasma membrane"/>
    <property type="evidence" value="ECO:0007669"/>
    <property type="project" value="UniProtKB-SubCell"/>
</dbReference>
<dbReference type="AlphaFoldDB" id="S5TW96"/>
<dbReference type="GO" id="GO:0016746">
    <property type="term" value="F:acyltransferase activity"/>
    <property type="evidence" value="ECO:0007669"/>
    <property type="project" value="UniProtKB-KW"/>
</dbReference>
<sequence length="292" mass="34396">MAKHRQPFSSRFYPLLGKLPLPMLHALAYPVYLIGYYLVERKRNVIYSNMQNSFPDTPSNELKKLAKLNFKHLVYVILEASKTRTLTEEQIRQRVTLKNPEVIEKFAKNDQSVLMLAAHHCNWEWMLAGCSLQLSFPIDAVYKPLHDKIVDDYMKISRSRFNARPIPNKNALIEIMQRRKEVRGFAMVADQSPVRKEEKYWTQFLNQDSSFAVGAQKIAKLTKYPVIFVGMKRLSLGHYEVFFEELGQAPYEKEGHEITEKYARATERMILDAPEDWMWSNRKWKRKRGVYD</sequence>
<keyword evidence="6 8" id="KW-0012">Acyltransferase</keyword>
<dbReference type="GO" id="GO:0009247">
    <property type="term" value="P:glycolipid biosynthetic process"/>
    <property type="evidence" value="ECO:0007669"/>
    <property type="project" value="UniProtKB-ARBA"/>
</dbReference>
<evidence type="ECO:0000256" key="5">
    <source>
        <dbReference type="ARBA" id="ARBA00023136"/>
    </source>
</evidence>
<evidence type="ECO:0000256" key="7">
    <source>
        <dbReference type="SAM" id="Phobius"/>
    </source>
</evidence>
<reference evidence="9" key="2">
    <citation type="journal article" date="2016" name="Environ. Microbiol. Rep.">
        <title>Analysis of defence systems and a conjugative IncP-1 plasmid in the marine polyaromatic hydrocarbons-degrading bacterium Cycloclasticus sp. 78-ME.</title>
        <authorList>
            <person name="Yakimov M.M."/>
            <person name="Crisafi F."/>
            <person name="Messina E."/>
            <person name="Smedile F."/>
            <person name="Lopatina A."/>
            <person name="Denaro R."/>
            <person name="Pieper D.H."/>
            <person name="Golyshin P.N."/>
            <person name="Giuliano L."/>
        </authorList>
    </citation>
    <scope>NUCLEOTIDE SEQUENCE [LARGE SCALE GENOMIC DNA]</scope>
    <source>
        <strain evidence="9">78-ME</strain>
    </source>
</reference>
<keyword evidence="7" id="KW-0812">Transmembrane</keyword>
<dbReference type="Proteomes" id="UP000015380">
    <property type="component" value="Chromosome"/>
</dbReference>
<evidence type="ECO:0000313" key="9">
    <source>
        <dbReference type="Proteomes" id="UP000015380"/>
    </source>
</evidence>
<dbReference type="PATRIC" id="fig|1198232.3.peg.1115"/>
<evidence type="ECO:0000256" key="2">
    <source>
        <dbReference type="ARBA" id="ARBA00022475"/>
    </source>
</evidence>
<organism evidence="8 9">
    <name type="scientific">Cycloclasticus zancles 78-ME</name>
    <dbReference type="NCBI Taxonomy" id="1198232"/>
    <lineage>
        <taxon>Bacteria</taxon>
        <taxon>Pseudomonadati</taxon>
        <taxon>Pseudomonadota</taxon>
        <taxon>Gammaproteobacteria</taxon>
        <taxon>Thiotrichales</taxon>
        <taxon>Piscirickettsiaceae</taxon>
        <taxon>Cycloclasticus</taxon>
    </lineage>
</organism>
<keyword evidence="4 8" id="KW-0808">Transferase</keyword>
<evidence type="ECO:0000256" key="1">
    <source>
        <dbReference type="ARBA" id="ARBA00004533"/>
    </source>
</evidence>